<evidence type="ECO:0000259" key="5">
    <source>
        <dbReference type="PROSITE" id="PS50931"/>
    </source>
</evidence>
<accession>A0A942E6F1</accession>
<dbReference type="InterPro" id="IPR000847">
    <property type="entry name" value="LysR_HTH_N"/>
</dbReference>
<evidence type="ECO:0000256" key="4">
    <source>
        <dbReference type="ARBA" id="ARBA00023163"/>
    </source>
</evidence>
<dbReference type="InterPro" id="IPR036388">
    <property type="entry name" value="WH-like_DNA-bd_sf"/>
</dbReference>
<reference evidence="6" key="1">
    <citation type="submission" date="2021-04" db="EMBL/GenBank/DDBJ databases">
        <title>Pseudaminobacter soli sp. nov., isolated from paddy soil contaminated by heavy metals.</title>
        <authorList>
            <person name="Zhang K."/>
        </authorList>
    </citation>
    <scope>NUCLEOTIDE SEQUENCE</scope>
    <source>
        <strain evidence="6">19-2017</strain>
    </source>
</reference>
<dbReference type="InterPro" id="IPR005119">
    <property type="entry name" value="LysR_subst-bd"/>
</dbReference>
<keyword evidence="2" id="KW-0805">Transcription regulation</keyword>
<dbReference type="SUPFAM" id="SSF46785">
    <property type="entry name" value="Winged helix' DNA-binding domain"/>
    <property type="match status" value="1"/>
</dbReference>
<organism evidence="6 7">
    <name type="scientific">Pseudaminobacter soli</name>
    <name type="common">ex Zhang et al. 2022</name>
    <dbReference type="NCBI Taxonomy" id="2831468"/>
    <lineage>
        <taxon>Bacteria</taxon>
        <taxon>Pseudomonadati</taxon>
        <taxon>Pseudomonadota</taxon>
        <taxon>Alphaproteobacteria</taxon>
        <taxon>Hyphomicrobiales</taxon>
        <taxon>Phyllobacteriaceae</taxon>
        <taxon>Pseudaminobacter</taxon>
    </lineage>
</organism>
<dbReference type="Gene3D" id="1.10.10.10">
    <property type="entry name" value="Winged helix-like DNA-binding domain superfamily/Winged helix DNA-binding domain"/>
    <property type="match status" value="1"/>
</dbReference>
<feature type="domain" description="HTH lysR-type" evidence="5">
    <location>
        <begin position="1"/>
        <end position="60"/>
    </location>
</feature>
<comment type="caution">
    <text evidence="6">The sequence shown here is derived from an EMBL/GenBank/DDBJ whole genome shotgun (WGS) entry which is preliminary data.</text>
</comment>
<keyword evidence="4" id="KW-0804">Transcription</keyword>
<dbReference type="GO" id="GO:0000976">
    <property type="term" value="F:transcription cis-regulatory region binding"/>
    <property type="evidence" value="ECO:0007669"/>
    <property type="project" value="TreeGrafter"/>
</dbReference>
<dbReference type="Proteomes" id="UP000680348">
    <property type="component" value="Unassembled WGS sequence"/>
</dbReference>
<dbReference type="Gene3D" id="3.40.190.290">
    <property type="match status" value="1"/>
</dbReference>
<evidence type="ECO:0000313" key="7">
    <source>
        <dbReference type="Proteomes" id="UP000680348"/>
    </source>
</evidence>
<dbReference type="Pfam" id="PF00126">
    <property type="entry name" value="HTH_1"/>
    <property type="match status" value="1"/>
</dbReference>
<keyword evidence="3" id="KW-0238">DNA-binding</keyword>
<evidence type="ECO:0000256" key="1">
    <source>
        <dbReference type="ARBA" id="ARBA00009437"/>
    </source>
</evidence>
<dbReference type="Pfam" id="PF03466">
    <property type="entry name" value="LysR_substrate"/>
    <property type="match status" value="1"/>
</dbReference>
<proteinExistence type="inferred from homology"/>
<sequence length="296" mass="32033">MDVSLEQLLVFQAAAREKSFSETARKLGKAQSAVSSAIADLEIDLGVSLFDRKGRYPLLTHAGGALLPEVEAILSHRDSLKERAHALASSSEARVAIAIEDAFPTAEIAAVLADMSRSFPSVQLDILQPTGGGLLEMLVNGEATLGLGCARPHYPTGIGFRRLGDVVLINAARYDHPLAGTEGVRFSHLADHVQLFLAAQTGHLLTSEYLKSPRRWVVESQVTLLNLLKSGLGWAIVPRRLVASELQGGEIAELRLDAYPFTDWRVGLDLVWKIDDRPGVVAAWLKTELGRSQISG</sequence>
<dbReference type="PRINTS" id="PR00039">
    <property type="entry name" value="HTHLYSR"/>
</dbReference>
<protein>
    <submittedName>
        <fullName evidence="6">LysR family transcriptional regulator</fullName>
    </submittedName>
</protein>
<dbReference type="PROSITE" id="PS50931">
    <property type="entry name" value="HTH_LYSR"/>
    <property type="match status" value="1"/>
</dbReference>
<dbReference type="SUPFAM" id="SSF53850">
    <property type="entry name" value="Periplasmic binding protein-like II"/>
    <property type="match status" value="1"/>
</dbReference>
<dbReference type="RefSeq" id="WP_188257349.1">
    <property type="nucleotide sequence ID" value="NZ_JABVCF010000016.1"/>
</dbReference>
<gene>
    <name evidence="6" type="ORF">KEU06_24560</name>
</gene>
<dbReference type="GO" id="GO:0003700">
    <property type="term" value="F:DNA-binding transcription factor activity"/>
    <property type="evidence" value="ECO:0007669"/>
    <property type="project" value="InterPro"/>
</dbReference>
<dbReference type="PANTHER" id="PTHR30126:SF91">
    <property type="entry name" value="LYSR FAMILY TRANSCRIPTIONAL REGULATOR"/>
    <property type="match status" value="1"/>
</dbReference>
<evidence type="ECO:0000256" key="2">
    <source>
        <dbReference type="ARBA" id="ARBA00023015"/>
    </source>
</evidence>
<dbReference type="EMBL" id="JAGWCR010000016">
    <property type="protein sequence ID" value="MBS3651791.1"/>
    <property type="molecule type" value="Genomic_DNA"/>
</dbReference>
<evidence type="ECO:0000313" key="6">
    <source>
        <dbReference type="EMBL" id="MBS3651791.1"/>
    </source>
</evidence>
<dbReference type="PANTHER" id="PTHR30126">
    <property type="entry name" value="HTH-TYPE TRANSCRIPTIONAL REGULATOR"/>
    <property type="match status" value="1"/>
</dbReference>
<keyword evidence="7" id="KW-1185">Reference proteome</keyword>
<name>A0A942E6F1_9HYPH</name>
<dbReference type="CDD" id="cd05466">
    <property type="entry name" value="PBP2_LTTR_substrate"/>
    <property type="match status" value="1"/>
</dbReference>
<comment type="similarity">
    <text evidence="1">Belongs to the LysR transcriptional regulatory family.</text>
</comment>
<dbReference type="InterPro" id="IPR036390">
    <property type="entry name" value="WH_DNA-bd_sf"/>
</dbReference>
<dbReference type="AlphaFoldDB" id="A0A942E6F1"/>
<evidence type="ECO:0000256" key="3">
    <source>
        <dbReference type="ARBA" id="ARBA00023125"/>
    </source>
</evidence>